<dbReference type="GO" id="GO:0008270">
    <property type="term" value="F:zinc ion binding"/>
    <property type="evidence" value="ECO:0007669"/>
    <property type="project" value="UniProtKB-KW"/>
</dbReference>
<dbReference type="PROSITE" id="PS50966">
    <property type="entry name" value="ZF_SWIM"/>
    <property type="match status" value="1"/>
</dbReference>
<evidence type="ECO:0000313" key="3">
    <source>
        <dbReference type="EMBL" id="HEM66722.1"/>
    </source>
</evidence>
<keyword evidence="1" id="KW-0479">Metal-binding</keyword>
<name>A0A7J2U3G6_9CREN</name>
<keyword evidence="1" id="KW-0862">Zinc</keyword>
<protein>
    <recommendedName>
        <fullName evidence="2">SWIM-type domain-containing protein</fullName>
    </recommendedName>
</protein>
<organism evidence="3">
    <name type="scientific">Ignisphaera aggregans</name>
    <dbReference type="NCBI Taxonomy" id="334771"/>
    <lineage>
        <taxon>Archaea</taxon>
        <taxon>Thermoproteota</taxon>
        <taxon>Thermoprotei</taxon>
        <taxon>Desulfurococcales</taxon>
        <taxon>Desulfurococcaceae</taxon>
        <taxon>Ignisphaera</taxon>
    </lineage>
</organism>
<dbReference type="EMBL" id="DSEU01000027">
    <property type="protein sequence ID" value="HEM66722.1"/>
    <property type="molecule type" value="Genomic_DNA"/>
</dbReference>
<feature type="domain" description="SWIM-type" evidence="2">
    <location>
        <begin position="47"/>
        <end position="84"/>
    </location>
</feature>
<keyword evidence="1" id="KW-0863">Zinc-finger</keyword>
<reference evidence="3" key="1">
    <citation type="journal article" date="2020" name="mSystems">
        <title>Genome- and Community-Level Interaction Insights into Carbon Utilization and Element Cycling Functions of Hydrothermarchaeota in Hydrothermal Sediment.</title>
        <authorList>
            <person name="Zhou Z."/>
            <person name="Liu Y."/>
            <person name="Xu W."/>
            <person name="Pan J."/>
            <person name="Luo Z.H."/>
            <person name="Li M."/>
        </authorList>
    </citation>
    <scope>NUCLEOTIDE SEQUENCE [LARGE SCALE GENOMIC DNA]</scope>
    <source>
        <strain evidence="3">SpSt-125</strain>
    </source>
</reference>
<dbReference type="InterPro" id="IPR007527">
    <property type="entry name" value="Znf_SWIM"/>
</dbReference>
<evidence type="ECO:0000259" key="2">
    <source>
        <dbReference type="PROSITE" id="PS50966"/>
    </source>
</evidence>
<dbReference type="AlphaFoldDB" id="A0A7J2U3G6"/>
<comment type="caution">
    <text evidence="3">The sequence shown here is derived from an EMBL/GenBank/DDBJ whole genome shotgun (WGS) entry which is preliminary data.</text>
</comment>
<sequence>MCTEENLNRFKSYDKLLDSLRSKRFVVVIDSETGLVLHVFKGVDRDYIVSPCKMCTCSDFVINFLLGKRGYPCYHVIGFHIALKEQRFVEITLSHNEVKEMVLEIVLEGFSKLLRRALSK</sequence>
<evidence type="ECO:0000256" key="1">
    <source>
        <dbReference type="PROSITE-ProRule" id="PRU00325"/>
    </source>
</evidence>
<gene>
    <name evidence="3" type="ORF">ENO26_04020</name>
</gene>
<proteinExistence type="predicted"/>
<accession>A0A7J2U3G6</accession>